<sequence>MNVEDNMAETENLQQEDTEPSVLAQVMEQTIKLKPGEEGYDKTHKDLKKVNEAVVDQIIAEIDKKLSGQLDEILHHEDFQKLESAWRGLKFVIDRTNFSENIKIELLNVSKEDLSDDFEESPEFIKSGLYKHVCAHEYLEFGFKKPLGAMIANYDFGPNAPDIKLLQNVASVGAMACAPFIAAAHPQFFGQEDFSRLPNLKDLKAIFEGARYLKWQSFRESEDARYVGLTLPRFLLRLPYDPENNPVKAFNYEENVRASHENYLWGNTAYAFATRLTDSFAKYRWCLNIIGPQSGGAVEDLPLYQYGDMDGGKIPTEVLITDRREYELAEEGFIALTMRKDSDNAAFFSANSAQKPKKFPNTPEGKESELNYKLGTQLPYLFIITRLAHYIKYLQRNQFGAWRERADLEAELNKWIGQYVVYPDDPDFEMLSHGPKFFLTAQIVVEDVESEPCWYRVHIKVRPIWKCLGAFFTLSLVCQLDKE</sequence>
<dbReference type="AlphaFoldDB" id="A0A176RWJ5"/>
<dbReference type="InterPro" id="IPR010269">
    <property type="entry name" value="T6SS_TssC-like"/>
</dbReference>
<dbReference type="EMBL" id="LUTY01002540">
    <property type="protein sequence ID" value="OAD20133.1"/>
    <property type="molecule type" value="Genomic_DNA"/>
</dbReference>
<name>A0A176RWJ5_9GAMM</name>
<dbReference type="Proteomes" id="UP000076962">
    <property type="component" value="Unassembled WGS sequence"/>
</dbReference>
<gene>
    <name evidence="4" type="ORF">THIOM_004184</name>
</gene>
<evidence type="ECO:0000256" key="1">
    <source>
        <dbReference type="SAM" id="MobiDB-lite"/>
    </source>
</evidence>
<dbReference type="InterPro" id="IPR044031">
    <property type="entry name" value="TssC1_N"/>
</dbReference>
<organism evidence="4 5">
    <name type="scientific">Candidatus Thiomargarita nelsonii</name>
    <dbReference type="NCBI Taxonomy" id="1003181"/>
    <lineage>
        <taxon>Bacteria</taxon>
        <taxon>Pseudomonadati</taxon>
        <taxon>Pseudomonadota</taxon>
        <taxon>Gammaproteobacteria</taxon>
        <taxon>Thiotrichales</taxon>
        <taxon>Thiotrichaceae</taxon>
        <taxon>Thiomargarita</taxon>
    </lineage>
</organism>
<protein>
    <submittedName>
        <fullName evidence="4">Type VI secretion protein, EvpB/VC_A0108 family</fullName>
    </submittedName>
</protein>
<dbReference type="PANTHER" id="PTHR35565:SF1">
    <property type="entry name" value="TYPE VI SECRETION SYSTEM CONTRACTILE SHEATH LARGE SUBUNIT"/>
    <property type="match status" value="1"/>
</dbReference>
<dbReference type="Pfam" id="PF05943">
    <property type="entry name" value="VipB"/>
    <property type="match status" value="1"/>
</dbReference>
<evidence type="ECO:0000313" key="4">
    <source>
        <dbReference type="EMBL" id="OAD20133.1"/>
    </source>
</evidence>
<evidence type="ECO:0000259" key="2">
    <source>
        <dbReference type="Pfam" id="PF05943"/>
    </source>
</evidence>
<dbReference type="PANTHER" id="PTHR35565">
    <property type="entry name" value="CYTOPLASMIC PROTEIN-RELATED"/>
    <property type="match status" value="1"/>
</dbReference>
<proteinExistence type="predicted"/>
<keyword evidence="5" id="KW-1185">Reference proteome</keyword>
<feature type="domain" description="TssC1 C-terminal" evidence="3">
    <location>
        <begin position="368"/>
        <end position="480"/>
    </location>
</feature>
<feature type="region of interest" description="Disordered" evidence="1">
    <location>
        <begin position="1"/>
        <end position="20"/>
    </location>
</feature>
<dbReference type="InterPro" id="IPR044032">
    <property type="entry name" value="TssC1_C"/>
</dbReference>
<evidence type="ECO:0000313" key="5">
    <source>
        <dbReference type="Proteomes" id="UP000076962"/>
    </source>
</evidence>
<evidence type="ECO:0000259" key="3">
    <source>
        <dbReference type="Pfam" id="PF18945"/>
    </source>
</evidence>
<reference evidence="4 5" key="1">
    <citation type="submission" date="2016-05" db="EMBL/GenBank/DDBJ databases">
        <title>Single-cell genome of chain-forming Candidatus Thiomargarita nelsonii and comparison to other large sulfur-oxidizing bacteria.</title>
        <authorList>
            <person name="Winkel M."/>
            <person name="Salman V."/>
            <person name="Woyke T."/>
            <person name="Schulz-Vogt H."/>
            <person name="Richter M."/>
            <person name="Flood B."/>
            <person name="Bailey J."/>
            <person name="Amann R."/>
            <person name="Mussmann M."/>
        </authorList>
    </citation>
    <scope>NUCLEOTIDE SEQUENCE [LARGE SCALE GENOMIC DNA]</scope>
    <source>
        <strain evidence="4 5">THI036</strain>
    </source>
</reference>
<dbReference type="NCBIfam" id="TIGR03355">
    <property type="entry name" value="VI_chp_2"/>
    <property type="match status" value="1"/>
</dbReference>
<accession>A0A176RWJ5</accession>
<dbReference type="PATRIC" id="fig|1003181.4.peg.5477"/>
<comment type="caution">
    <text evidence="4">The sequence shown here is derived from an EMBL/GenBank/DDBJ whole genome shotgun (WGS) entry which is preliminary data.</text>
</comment>
<feature type="domain" description="TssC1 N-terminal" evidence="2">
    <location>
        <begin position="56"/>
        <end position="354"/>
    </location>
</feature>
<dbReference type="Pfam" id="PF18945">
    <property type="entry name" value="VipB_2"/>
    <property type="match status" value="1"/>
</dbReference>